<keyword evidence="4" id="KW-1185">Reference proteome</keyword>
<evidence type="ECO:0000256" key="1">
    <source>
        <dbReference type="PROSITE-ProRule" id="PRU10038"/>
    </source>
</evidence>
<dbReference type="GO" id="GO:0016787">
    <property type="term" value="F:hydrolase activity"/>
    <property type="evidence" value="ECO:0007669"/>
    <property type="project" value="UniProtKB-KW"/>
</dbReference>
<feature type="active site" evidence="1">
    <location>
        <position position="178"/>
    </location>
</feature>
<evidence type="ECO:0000313" key="3">
    <source>
        <dbReference type="EMBL" id="USG60891.1"/>
    </source>
</evidence>
<dbReference type="PANTHER" id="PTHR23025:SF4">
    <property type="entry name" value="ALPHA_BETA HYDROLASE FOLD-3 DOMAIN-CONTAINING PROTEIN"/>
    <property type="match status" value="1"/>
</dbReference>
<dbReference type="PROSITE" id="PS01174">
    <property type="entry name" value="LIPASE_GDXG_SER"/>
    <property type="match status" value="1"/>
</dbReference>
<dbReference type="Proteomes" id="UP001056291">
    <property type="component" value="Chromosome"/>
</dbReference>
<reference evidence="3" key="1">
    <citation type="submission" date="2022-06" db="EMBL/GenBank/DDBJ databases">
        <title>Sneathiella actinostolidae sp. nov., isolated from a sea anemonein the Western Pacific Ocean.</title>
        <authorList>
            <person name="Wei M.J."/>
        </authorList>
    </citation>
    <scope>NUCLEOTIDE SEQUENCE</scope>
    <source>
        <strain evidence="3">PHK-P5</strain>
    </source>
</reference>
<dbReference type="EMBL" id="CP098747">
    <property type="protein sequence ID" value="USG60891.1"/>
    <property type="molecule type" value="Genomic_DNA"/>
</dbReference>
<gene>
    <name evidence="3" type="ORF">NBZ79_17170</name>
</gene>
<name>A0ABY4W144_9PROT</name>
<feature type="domain" description="Alpha/beta hydrolase fold-3" evidence="2">
    <location>
        <begin position="100"/>
        <end position="308"/>
    </location>
</feature>
<evidence type="ECO:0000259" key="2">
    <source>
        <dbReference type="Pfam" id="PF07859"/>
    </source>
</evidence>
<dbReference type="Pfam" id="PF07859">
    <property type="entry name" value="Abhydrolase_3"/>
    <property type="match status" value="1"/>
</dbReference>
<proteinExistence type="predicted"/>
<dbReference type="InterPro" id="IPR033140">
    <property type="entry name" value="Lipase_GDXG_put_SER_AS"/>
</dbReference>
<evidence type="ECO:0000313" key="4">
    <source>
        <dbReference type="Proteomes" id="UP001056291"/>
    </source>
</evidence>
<dbReference type="SUPFAM" id="SSF53474">
    <property type="entry name" value="alpha/beta-Hydrolases"/>
    <property type="match status" value="1"/>
</dbReference>
<dbReference type="Gene3D" id="3.40.50.1820">
    <property type="entry name" value="alpha/beta hydrolase"/>
    <property type="match status" value="1"/>
</dbReference>
<sequence>MTASDAYWHRKIGDRSLIVGGQALNPRAQALIALTDSLTVPQKYWTPKLVRGAFDKSVELFDGAVTPVARVVDIDMDLAGRTIRARQYSHDTTKEKRPCIIYYHGGGFVIGGIESYDKFCRKLAVQCQCDVLSIDYRLAPEDKYPAALEDAVDSWKWLQLHHNDLEIDPANMSIAGDSAGAGLALVVSAEASHNPDVNIPVAMGLIYPPLASEVKTNSRKLLGGEKIVLTNELLDWFKDHFLPDGTDYSHPGFGFMQAAEKGRMPPTWILTCGFDPLRDDGYEIAEILGNLDAEVSLQEYKDLYHGFITMSGVFPQVGIMIDDLAGFFKRRFQRSGDQKEIAAE</sequence>
<organism evidence="3 4">
    <name type="scientific">Sneathiella marina</name>
    <dbReference type="NCBI Taxonomy" id="2950108"/>
    <lineage>
        <taxon>Bacteria</taxon>
        <taxon>Pseudomonadati</taxon>
        <taxon>Pseudomonadota</taxon>
        <taxon>Alphaproteobacteria</taxon>
        <taxon>Sneathiellales</taxon>
        <taxon>Sneathiellaceae</taxon>
        <taxon>Sneathiella</taxon>
    </lineage>
</organism>
<keyword evidence="3" id="KW-0378">Hydrolase</keyword>
<dbReference type="InterPro" id="IPR013094">
    <property type="entry name" value="AB_hydrolase_3"/>
</dbReference>
<dbReference type="InterPro" id="IPR029058">
    <property type="entry name" value="AB_hydrolase_fold"/>
</dbReference>
<dbReference type="PANTHER" id="PTHR23025">
    <property type="entry name" value="TRIACYLGLYCEROL LIPASE"/>
    <property type="match status" value="1"/>
</dbReference>
<accession>A0ABY4W144</accession>
<dbReference type="RefSeq" id="WP_251933807.1">
    <property type="nucleotide sequence ID" value="NZ_CP098747.1"/>
</dbReference>
<protein>
    <submittedName>
        <fullName evidence="3">Alpha/beta hydrolase</fullName>
    </submittedName>
</protein>